<dbReference type="PANTHER" id="PTHR43340:SF1">
    <property type="entry name" value="HYPOXANTHINE PHOSPHORIBOSYLTRANSFERASE"/>
    <property type="match status" value="1"/>
</dbReference>
<dbReference type="CDD" id="cd06223">
    <property type="entry name" value="PRTases_typeI"/>
    <property type="match status" value="1"/>
</dbReference>
<dbReference type="GO" id="GO:0000287">
    <property type="term" value="F:magnesium ion binding"/>
    <property type="evidence" value="ECO:0007669"/>
    <property type="project" value="TreeGrafter"/>
</dbReference>
<comment type="similarity">
    <text evidence="6 16">Belongs to the purine/pyrimidine phosphoribosyltransferase family.</text>
</comment>
<comment type="catalytic activity">
    <reaction evidence="14">
        <text>GMP + diphosphate = guanine + 5-phospho-alpha-D-ribose 1-diphosphate</text>
        <dbReference type="Rhea" id="RHEA:25424"/>
        <dbReference type="ChEBI" id="CHEBI:16235"/>
        <dbReference type="ChEBI" id="CHEBI:33019"/>
        <dbReference type="ChEBI" id="CHEBI:58017"/>
        <dbReference type="ChEBI" id="CHEBI:58115"/>
        <dbReference type="EC" id="2.4.2.8"/>
    </reaction>
    <physiologicalReaction direction="right-to-left" evidence="14">
        <dbReference type="Rhea" id="RHEA:25426"/>
    </physiologicalReaction>
</comment>
<evidence type="ECO:0000256" key="15">
    <source>
        <dbReference type="ARBA" id="ARBA00049402"/>
    </source>
</evidence>
<keyword evidence="7 16" id="KW-0963">Cytoplasm</keyword>
<name>R4KFF9_9FIRM</name>
<dbReference type="Gene3D" id="3.40.50.2020">
    <property type="match status" value="1"/>
</dbReference>
<dbReference type="OrthoDB" id="9802824at2"/>
<evidence type="ECO:0000313" key="18">
    <source>
        <dbReference type="EMBL" id="AGL01913.1"/>
    </source>
</evidence>
<dbReference type="AlphaFoldDB" id="R4KFF9"/>
<comment type="cofactor">
    <cofactor evidence="1 16">
        <name>Mg(2+)</name>
        <dbReference type="ChEBI" id="CHEBI:18420"/>
    </cofactor>
</comment>
<evidence type="ECO:0000256" key="13">
    <source>
        <dbReference type="ARBA" id="ARBA00022842"/>
    </source>
</evidence>
<evidence type="ECO:0000256" key="4">
    <source>
        <dbReference type="ARBA" id="ARBA00004669"/>
    </source>
</evidence>
<dbReference type="RefSeq" id="WP_006521641.1">
    <property type="nucleotide sequence ID" value="NC_021184.1"/>
</dbReference>
<evidence type="ECO:0000256" key="8">
    <source>
        <dbReference type="ARBA" id="ARBA00022676"/>
    </source>
</evidence>
<dbReference type="EMBL" id="CP003273">
    <property type="protein sequence ID" value="AGL01913.1"/>
    <property type="molecule type" value="Genomic_DNA"/>
</dbReference>
<proteinExistence type="inferred from homology"/>
<evidence type="ECO:0000256" key="3">
    <source>
        <dbReference type="ARBA" id="ARBA00004496"/>
    </source>
</evidence>
<dbReference type="NCBIfam" id="TIGR01203">
    <property type="entry name" value="HGPRTase"/>
    <property type="match status" value="1"/>
</dbReference>
<dbReference type="InterPro" id="IPR050408">
    <property type="entry name" value="HGPRT"/>
</dbReference>
<keyword evidence="13 16" id="KW-0460">Magnesium</keyword>
<organism evidence="18 19">
    <name type="scientific">Desulfoscipio gibsoniae DSM 7213</name>
    <dbReference type="NCBI Taxonomy" id="767817"/>
    <lineage>
        <taxon>Bacteria</taxon>
        <taxon>Bacillati</taxon>
        <taxon>Bacillota</taxon>
        <taxon>Clostridia</taxon>
        <taxon>Eubacteriales</taxon>
        <taxon>Desulfallaceae</taxon>
        <taxon>Desulfoscipio</taxon>
    </lineage>
</organism>
<dbReference type="HOGENOM" id="CLU_073615_0_0_9"/>
<evidence type="ECO:0000256" key="12">
    <source>
        <dbReference type="ARBA" id="ARBA00022741"/>
    </source>
</evidence>
<dbReference type="PANTHER" id="PTHR43340">
    <property type="entry name" value="HYPOXANTHINE-GUANINE PHOSPHORIBOSYLTRANSFERASE"/>
    <property type="match status" value="1"/>
</dbReference>
<dbReference type="GO" id="GO:0006178">
    <property type="term" value="P:guanine salvage"/>
    <property type="evidence" value="ECO:0007669"/>
    <property type="project" value="TreeGrafter"/>
</dbReference>
<feature type="domain" description="Phosphoribosyltransferase" evidence="17">
    <location>
        <begin position="17"/>
        <end position="159"/>
    </location>
</feature>
<dbReference type="GO" id="GO:0006166">
    <property type="term" value="P:purine ribonucleoside salvage"/>
    <property type="evidence" value="ECO:0007669"/>
    <property type="project" value="UniProtKB-KW"/>
</dbReference>
<dbReference type="UniPathway" id="UPA00591">
    <property type="reaction ID" value="UER00648"/>
</dbReference>
<comment type="pathway">
    <text evidence="5">Purine metabolism; GMP biosynthesis via salvage pathway; GMP from guanine: step 1/1.</text>
</comment>
<evidence type="ECO:0000256" key="6">
    <source>
        <dbReference type="ARBA" id="ARBA00008391"/>
    </source>
</evidence>
<dbReference type="Proteomes" id="UP000013520">
    <property type="component" value="Chromosome"/>
</dbReference>
<evidence type="ECO:0000256" key="7">
    <source>
        <dbReference type="ARBA" id="ARBA00022490"/>
    </source>
</evidence>
<dbReference type="InterPro" id="IPR029057">
    <property type="entry name" value="PRTase-like"/>
</dbReference>
<accession>R4KFF9</accession>
<dbReference type="GO" id="GO:0052657">
    <property type="term" value="F:guanine phosphoribosyltransferase activity"/>
    <property type="evidence" value="ECO:0007669"/>
    <property type="project" value="UniProtKB-ARBA"/>
</dbReference>
<evidence type="ECO:0000256" key="10">
    <source>
        <dbReference type="ARBA" id="ARBA00022723"/>
    </source>
</evidence>
<dbReference type="GO" id="GO:0000166">
    <property type="term" value="F:nucleotide binding"/>
    <property type="evidence" value="ECO:0007669"/>
    <property type="project" value="UniProtKB-KW"/>
</dbReference>
<gene>
    <name evidence="18" type="ORF">Desgi_2506</name>
</gene>
<keyword evidence="8 16" id="KW-0328">Glycosyltransferase</keyword>
<dbReference type="GO" id="GO:0004422">
    <property type="term" value="F:hypoxanthine phosphoribosyltransferase activity"/>
    <property type="evidence" value="ECO:0007669"/>
    <property type="project" value="InterPro"/>
</dbReference>
<comment type="subcellular location">
    <subcellularLocation>
        <location evidence="3 16">Cytoplasm</location>
    </subcellularLocation>
</comment>
<evidence type="ECO:0000256" key="11">
    <source>
        <dbReference type="ARBA" id="ARBA00022726"/>
    </source>
</evidence>
<evidence type="ECO:0000256" key="1">
    <source>
        <dbReference type="ARBA" id="ARBA00001946"/>
    </source>
</evidence>
<dbReference type="SUPFAM" id="SSF53271">
    <property type="entry name" value="PRTase-like"/>
    <property type="match status" value="1"/>
</dbReference>
<dbReference type="STRING" id="767817.Desgi_2506"/>
<dbReference type="eggNOG" id="COG0634">
    <property type="taxonomic scope" value="Bacteria"/>
</dbReference>
<dbReference type="GO" id="GO:0005829">
    <property type="term" value="C:cytosol"/>
    <property type="evidence" value="ECO:0007669"/>
    <property type="project" value="TreeGrafter"/>
</dbReference>
<dbReference type="GO" id="GO:0032264">
    <property type="term" value="P:IMP salvage"/>
    <property type="evidence" value="ECO:0007669"/>
    <property type="project" value="UniProtKB-UniPathway"/>
</dbReference>
<evidence type="ECO:0000313" key="19">
    <source>
        <dbReference type="Proteomes" id="UP000013520"/>
    </source>
</evidence>
<keyword evidence="11 16" id="KW-0660">Purine salvage</keyword>
<evidence type="ECO:0000256" key="9">
    <source>
        <dbReference type="ARBA" id="ARBA00022679"/>
    </source>
</evidence>
<keyword evidence="12 16" id="KW-0547">Nucleotide-binding</keyword>
<evidence type="ECO:0000256" key="2">
    <source>
        <dbReference type="ARBA" id="ARBA00002049"/>
    </source>
</evidence>
<dbReference type="GO" id="GO:0046100">
    <property type="term" value="P:hypoxanthine metabolic process"/>
    <property type="evidence" value="ECO:0007669"/>
    <property type="project" value="TreeGrafter"/>
</dbReference>
<keyword evidence="19" id="KW-1185">Reference proteome</keyword>
<evidence type="ECO:0000256" key="16">
    <source>
        <dbReference type="RuleBase" id="RU364099"/>
    </source>
</evidence>
<dbReference type="GO" id="GO:0032263">
    <property type="term" value="P:GMP salvage"/>
    <property type="evidence" value="ECO:0007669"/>
    <property type="project" value="TreeGrafter"/>
</dbReference>
<dbReference type="FunFam" id="3.40.50.2020:FF:000006">
    <property type="entry name" value="Hypoxanthine phosphoribosyltransferase"/>
    <property type="match status" value="1"/>
</dbReference>
<evidence type="ECO:0000256" key="5">
    <source>
        <dbReference type="ARBA" id="ARBA00004676"/>
    </source>
</evidence>
<dbReference type="KEGG" id="dgi:Desgi_2506"/>
<dbReference type="InterPro" id="IPR000836">
    <property type="entry name" value="PRTase_dom"/>
</dbReference>
<comment type="pathway">
    <text evidence="4 16">Purine metabolism; IMP biosynthesis via salvage pathway; IMP from hypoxanthine: step 1/1.</text>
</comment>
<protein>
    <recommendedName>
        <fullName evidence="16">Hypoxanthine phosphoribosyltransferase</fullName>
        <ecNumber evidence="16">2.4.2.8</ecNumber>
    </recommendedName>
</protein>
<dbReference type="Pfam" id="PF00156">
    <property type="entry name" value="Pribosyltran"/>
    <property type="match status" value="1"/>
</dbReference>
<dbReference type="EC" id="2.4.2.8" evidence="16"/>
<keyword evidence="10 16" id="KW-0479">Metal-binding</keyword>
<comment type="function">
    <text evidence="2">Purine salvage pathway enzyme that catalyzes the transfer of the ribosyl-5-phosphate group from 5-phospho-alpha-D-ribose 1-diphosphate (PRPP) to the N9 position of the 6-oxopurines hypoxanthine and guanine to form the corresponding ribonucleotides IMP (inosine 5'-monophosphate) and GMP (guanosine 5'-monophosphate), with the release of PPi.</text>
</comment>
<evidence type="ECO:0000256" key="14">
    <source>
        <dbReference type="ARBA" id="ARBA00048811"/>
    </source>
</evidence>
<keyword evidence="9 16" id="KW-0808">Transferase</keyword>
<evidence type="ECO:0000259" key="17">
    <source>
        <dbReference type="Pfam" id="PF00156"/>
    </source>
</evidence>
<reference evidence="18 19" key="1">
    <citation type="submission" date="2012-01" db="EMBL/GenBank/DDBJ databases">
        <title>Complete sequence of Desulfotomaculum gibsoniae DSM 7213.</title>
        <authorList>
            <consortium name="US DOE Joint Genome Institute"/>
            <person name="Lucas S."/>
            <person name="Han J."/>
            <person name="Lapidus A."/>
            <person name="Cheng J.-F."/>
            <person name="Goodwin L."/>
            <person name="Pitluck S."/>
            <person name="Peters L."/>
            <person name="Ovchinnikova G."/>
            <person name="Teshima H."/>
            <person name="Detter J.C."/>
            <person name="Han C."/>
            <person name="Tapia R."/>
            <person name="Land M."/>
            <person name="Hauser L."/>
            <person name="Kyrpides N."/>
            <person name="Ivanova N."/>
            <person name="Pagani I."/>
            <person name="Parshina S."/>
            <person name="Plugge C."/>
            <person name="Muyzer G."/>
            <person name="Kuever J."/>
            <person name="Ivanova A."/>
            <person name="Nazina T."/>
            <person name="Klenk H.-P."/>
            <person name="Brambilla E."/>
            <person name="Spring S."/>
            <person name="Stams A.F."/>
            <person name="Woyke T."/>
        </authorList>
    </citation>
    <scope>NUCLEOTIDE SEQUENCE [LARGE SCALE GENOMIC DNA]</scope>
    <source>
        <strain evidence="18 19">DSM 7213</strain>
    </source>
</reference>
<sequence>MHPDVEKVLISRMEIDEKVHELGNILSRDYAGKELLMVGILKGAVVFMADLARAMNIDVRIDFMAVSSYGASSKSTGVVRILKDLDKSIENCHVLIVEDIVDTGLTLNYLLDILQARNPASVRICTLLDKPSRREVNVPVDYNGFAIPDKFVVGYGLDYNEKYRHLPEIYVLKKEIYQSVK</sequence>
<comment type="catalytic activity">
    <reaction evidence="15">
        <text>IMP + diphosphate = hypoxanthine + 5-phospho-alpha-D-ribose 1-diphosphate</text>
        <dbReference type="Rhea" id="RHEA:17973"/>
        <dbReference type="ChEBI" id="CHEBI:17368"/>
        <dbReference type="ChEBI" id="CHEBI:33019"/>
        <dbReference type="ChEBI" id="CHEBI:58017"/>
        <dbReference type="ChEBI" id="CHEBI:58053"/>
        <dbReference type="EC" id="2.4.2.8"/>
    </reaction>
    <physiologicalReaction direction="right-to-left" evidence="15">
        <dbReference type="Rhea" id="RHEA:17975"/>
    </physiologicalReaction>
</comment>
<dbReference type="InterPro" id="IPR005904">
    <property type="entry name" value="Hxn_phspho_trans"/>
</dbReference>